<dbReference type="AlphaFoldDB" id="A0A7W7Q3D7"/>
<dbReference type="RefSeq" id="WP_184810256.1">
    <property type="nucleotide sequence ID" value="NZ_JACHJQ010000002.1"/>
</dbReference>
<evidence type="ECO:0000313" key="1">
    <source>
        <dbReference type="EMBL" id="MBB4906143.1"/>
    </source>
</evidence>
<organism evidence="1 2">
    <name type="scientific">Actinophytocola algeriensis</name>
    <dbReference type="NCBI Taxonomy" id="1768010"/>
    <lineage>
        <taxon>Bacteria</taxon>
        <taxon>Bacillati</taxon>
        <taxon>Actinomycetota</taxon>
        <taxon>Actinomycetes</taxon>
        <taxon>Pseudonocardiales</taxon>
        <taxon>Pseudonocardiaceae</taxon>
    </lineage>
</organism>
<comment type="caution">
    <text evidence="1">The sequence shown here is derived from an EMBL/GenBank/DDBJ whole genome shotgun (WGS) entry which is preliminary data.</text>
</comment>
<reference evidence="1 2" key="1">
    <citation type="submission" date="2020-08" db="EMBL/GenBank/DDBJ databases">
        <title>Genomic Encyclopedia of Type Strains, Phase III (KMG-III): the genomes of soil and plant-associated and newly described type strains.</title>
        <authorList>
            <person name="Whitman W."/>
        </authorList>
    </citation>
    <scope>NUCLEOTIDE SEQUENCE [LARGE SCALE GENOMIC DNA]</scope>
    <source>
        <strain evidence="1 2">CECT 8960</strain>
    </source>
</reference>
<evidence type="ECO:0000313" key="2">
    <source>
        <dbReference type="Proteomes" id="UP000520767"/>
    </source>
</evidence>
<name>A0A7W7Q3D7_9PSEU</name>
<sequence length="47" mass="4942">MVDIPSSGQFVTDLADRALFTVLFTRRQPASLPTFAGGVAALGPCVF</sequence>
<accession>A0A7W7Q3D7</accession>
<gene>
    <name evidence="1" type="ORF">FHR82_002360</name>
</gene>
<keyword evidence="2" id="KW-1185">Reference proteome</keyword>
<dbReference type="EMBL" id="JACHJQ010000002">
    <property type="protein sequence ID" value="MBB4906143.1"/>
    <property type="molecule type" value="Genomic_DNA"/>
</dbReference>
<dbReference type="Proteomes" id="UP000520767">
    <property type="component" value="Unassembled WGS sequence"/>
</dbReference>
<proteinExistence type="predicted"/>
<protein>
    <submittedName>
        <fullName evidence="1">Uncharacterized protein</fullName>
    </submittedName>
</protein>